<evidence type="ECO:0000256" key="7">
    <source>
        <dbReference type="ARBA" id="ARBA00048488"/>
    </source>
</evidence>
<dbReference type="GO" id="GO:0006979">
    <property type="term" value="P:response to oxidative stress"/>
    <property type="evidence" value="ECO:0007669"/>
    <property type="project" value="UniProtKB-ARBA"/>
</dbReference>
<evidence type="ECO:0000313" key="10">
    <source>
        <dbReference type="Proteomes" id="UP001596406"/>
    </source>
</evidence>
<dbReference type="FunFam" id="2.170.150.20:FF:000001">
    <property type="entry name" value="Peptide methionine sulfoxide reductase MsrB"/>
    <property type="match status" value="1"/>
</dbReference>
<dbReference type="EMBL" id="JBHSXM010000001">
    <property type="protein sequence ID" value="MFC6837643.1"/>
    <property type="molecule type" value="Genomic_DNA"/>
</dbReference>
<evidence type="ECO:0000256" key="4">
    <source>
        <dbReference type="ARBA" id="ARBA00022723"/>
    </source>
</evidence>
<evidence type="ECO:0000259" key="8">
    <source>
        <dbReference type="PROSITE" id="PS51790"/>
    </source>
</evidence>
<dbReference type="EC" id="1.8.4.12" evidence="3"/>
<dbReference type="PANTHER" id="PTHR10173">
    <property type="entry name" value="METHIONINE SULFOXIDE REDUCTASE"/>
    <property type="match status" value="1"/>
</dbReference>
<gene>
    <name evidence="9" type="primary">msrB</name>
    <name evidence="9" type="ORF">ACFQHK_14200</name>
</gene>
<sequence length="137" mass="15113">MSEQTHDLPETDEEWRDLLTDEEYRVLREQGTEAKFTGEFVGKDDEGTYVCAGCGAELFDSETKFDSEGSGWPSFYDAAEGSVELRRDTSHGMVRTEVVCAACGGHLGHVFEDGPDPTGQRFCINSVALDFEDADEA</sequence>
<keyword evidence="4" id="KW-0479">Metal-binding</keyword>
<evidence type="ECO:0000256" key="2">
    <source>
        <dbReference type="ARBA" id="ARBA00007174"/>
    </source>
</evidence>
<dbReference type="PANTHER" id="PTHR10173:SF52">
    <property type="entry name" value="METHIONINE-R-SULFOXIDE REDUCTASE B1"/>
    <property type="match status" value="1"/>
</dbReference>
<protein>
    <recommendedName>
        <fullName evidence="3">peptide-methionine (R)-S-oxide reductase</fullName>
        <ecNumber evidence="3">1.8.4.12</ecNumber>
    </recommendedName>
</protein>
<dbReference type="InterPro" id="IPR011057">
    <property type="entry name" value="Mss4-like_sf"/>
</dbReference>
<keyword evidence="5" id="KW-0862">Zinc</keyword>
<evidence type="ECO:0000313" key="9">
    <source>
        <dbReference type="EMBL" id="MFC6837643.1"/>
    </source>
</evidence>
<dbReference type="InterPro" id="IPR002579">
    <property type="entry name" value="Met_Sox_Rdtase_MsrB_dom"/>
</dbReference>
<reference evidence="9 10" key="1">
    <citation type="journal article" date="2019" name="Int. J. Syst. Evol. Microbiol.">
        <title>The Global Catalogue of Microorganisms (GCM) 10K type strain sequencing project: providing services to taxonomists for standard genome sequencing and annotation.</title>
        <authorList>
            <consortium name="The Broad Institute Genomics Platform"/>
            <consortium name="The Broad Institute Genome Sequencing Center for Infectious Disease"/>
            <person name="Wu L."/>
            <person name="Ma J."/>
        </authorList>
    </citation>
    <scope>NUCLEOTIDE SEQUENCE [LARGE SCALE GENOMIC DNA]</scope>
    <source>
        <strain evidence="9 10">PSRA2</strain>
    </source>
</reference>
<proteinExistence type="inferred from homology"/>
<dbReference type="PROSITE" id="PS51790">
    <property type="entry name" value="MSRB"/>
    <property type="match status" value="1"/>
</dbReference>
<dbReference type="AlphaFoldDB" id="A0ABD5UBP3"/>
<keyword evidence="6 9" id="KW-0560">Oxidoreductase</keyword>
<comment type="caution">
    <text evidence="9">The sequence shown here is derived from an EMBL/GenBank/DDBJ whole genome shotgun (WGS) entry which is preliminary data.</text>
</comment>
<dbReference type="InterPro" id="IPR028427">
    <property type="entry name" value="Met_Sox_Rdtase_MsrB"/>
</dbReference>
<dbReference type="Pfam" id="PF01641">
    <property type="entry name" value="SelR"/>
    <property type="match status" value="1"/>
</dbReference>
<evidence type="ECO:0000256" key="5">
    <source>
        <dbReference type="ARBA" id="ARBA00022833"/>
    </source>
</evidence>
<keyword evidence="10" id="KW-1185">Reference proteome</keyword>
<dbReference type="Proteomes" id="UP001596406">
    <property type="component" value="Unassembled WGS sequence"/>
</dbReference>
<comment type="catalytic activity">
    <reaction evidence="7">
        <text>L-methionyl-[protein] + [thioredoxin]-disulfide + H2O = L-methionyl-(R)-S-oxide-[protein] + [thioredoxin]-dithiol</text>
        <dbReference type="Rhea" id="RHEA:24164"/>
        <dbReference type="Rhea" id="RHEA-COMP:10698"/>
        <dbReference type="Rhea" id="RHEA-COMP:10700"/>
        <dbReference type="Rhea" id="RHEA-COMP:12313"/>
        <dbReference type="Rhea" id="RHEA-COMP:12314"/>
        <dbReference type="ChEBI" id="CHEBI:15377"/>
        <dbReference type="ChEBI" id="CHEBI:16044"/>
        <dbReference type="ChEBI" id="CHEBI:29950"/>
        <dbReference type="ChEBI" id="CHEBI:45764"/>
        <dbReference type="ChEBI" id="CHEBI:50058"/>
        <dbReference type="EC" id="1.8.4.12"/>
    </reaction>
</comment>
<dbReference type="Gene3D" id="2.170.150.20">
    <property type="entry name" value="Peptide methionine sulfoxide reductase"/>
    <property type="match status" value="1"/>
</dbReference>
<comment type="similarity">
    <text evidence="2">Belongs to the MsrB Met sulfoxide reductase family.</text>
</comment>
<dbReference type="NCBIfam" id="TIGR00357">
    <property type="entry name" value="peptide-methionine (R)-S-oxide reductase MsrB"/>
    <property type="match status" value="1"/>
</dbReference>
<dbReference type="GO" id="GO:0033743">
    <property type="term" value="F:peptide-methionine (R)-S-oxide reductase activity"/>
    <property type="evidence" value="ECO:0007669"/>
    <property type="project" value="UniProtKB-EC"/>
</dbReference>
<evidence type="ECO:0000256" key="6">
    <source>
        <dbReference type="ARBA" id="ARBA00023002"/>
    </source>
</evidence>
<name>A0ABD5UBP3_9EURY</name>
<feature type="domain" description="MsrB" evidence="8">
    <location>
        <begin position="12"/>
        <end position="134"/>
    </location>
</feature>
<dbReference type="GO" id="GO:0046872">
    <property type="term" value="F:metal ion binding"/>
    <property type="evidence" value="ECO:0007669"/>
    <property type="project" value="UniProtKB-KW"/>
</dbReference>
<comment type="cofactor">
    <cofactor evidence="1">
        <name>Zn(2+)</name>
        <dbReference type="ChEBI" id="CHEBI:29105"/>
    </cofactor>
</comment>
<organism evidence="9 10">
    <name type="scientific">Halomarina ordinaria</name>
    <dbReference type="NCBI Taxonomy" id="3033939"/>
    <lineage>
        <taxon>Archaea</taxon>
        <taxon>Methanobacteriati</taxon>
        <taxon>Methanobacteriota</taxon>
        <taxon>Stenosarchaea group</taxon>
        <taxon>Halobacteria</taxon>
        <taxon>Halobacteriales</taxon>
        <taxon>Natronomonadaceae</taxon>
        <taxon>Halomarina</taxon>
    </lineage>
</organism>
<evidence type="ECO:0000256" key="1">
    <source>
        <dbReference type="ARBA" id="ARBA00001947"/>
    </source>
</evidence>
<dbReference type="SUPFAM" id="SSF51316">
    <property type="entry name" value="Mss4-like"/>
    <property type="match status" value="1"/>
</dbReference>
<dbReference type="RefSeq" id="WP_304449307.1">
    <property type="nucleotide sequence ID" value="NZ_JARRAH010000001.1"/>
</dbReference>
<evidence type="ECO:0000256" key="3">
    <source>
        <dbReference type="ARBA" id="ARBA00012499"/>
    </source>
</evidence>
<accession>A0ABD5UBP3</accession>